<dbReference type="InterPro" id="IPR014710">
    <property type="entry name" value="RmlC-like_jellyroll"/>
</dbReference>
<keyword evidence="2" id="KW-0378">Hydrolase</keyword>
<dbReference type="EMBL" id="JABFUD020000014">
    <property type="protein sequence ID" value="KAI5070357.1"/>
    <property type="molecule type" value="Genomic_DNA"/>
</dbReference>
<evidence type="ECO:0000259" key="3">
    <source>
        <dbReference type="PROSITE" id="PS50042"/>
    </source>
</evidence>
<dbReference type="CDD" id="cd00038">
    <property type="entry name" value="CAP_ED"/>
    <property type="match status" value="1"/>
</dbReference>
<sequence>MPSSPRLLTNMELDEVIDFLGCIPLLQQLPATSIQQIAQAVKVKHYGSGDYIAREGETSEGMYFVWKGEAEVNPATENSSVGPTVPSMKPGDYFGSATIEPVKDTHKADVVAKNEVICLILGHEKANLLSPASIWCSEREHTGSAGVEQVLQLETLEVDLYRAVTLPGGPAIGYVFGGQFLGQALAAASKSVDPALLVHSLHSYFLRTGDNNEPLIYQVQRLRDGHSFATRHIAAIQKGHTIFVMMASFQRAEEGFTHQELMPSAPNPEELMTAEEIEERYRTDPRLPVDFRNRLLKKTVVPAHIDVRPCNPDDQVKPVAMEPREKVWFRARGKLSDDQALQRCVAAYASDIRLLNTSLRPHRGIAGYRTRSLSLDHSMWFHKSFRADEWLLHVIESPRASNARGLVLGKIFTRSGELVVSTAQEGVIRMINKSKVKAKSKL</sequence>
<protein>
    <recommendedName>
        <fullName evidence="3">Cyclic nucleotide-binding domain-containing protein</fullName>
    </recommendedName>
</protein>
<dbReference type="GO" id="GO:0047617">
    <property type="term" value="F:fatty acyl-CoA hydrolase activity"/>
    <property type="evidence" value="ECO:0007669"/>
    <property type="project" value="InterPro"/>
</dbReference>
<dbReference type="NCBIfam" id="TIGR00189">
    <property type="entry name" value="tesB"/>
    <property type="match status" value="1"/>
</dbReference>
<reference evidence="4" key="1">
    <citation type="submission" date="2021-01" db="EMBL/GenBank/DDBJ databases">
        <title>Adiantum capillus-veneris genome.</title>
        <authorList>
            <person name="Fang Y."/>
            <person name="Liao Q."/>
        </authorList>
    </citation>
    <scope>NUCLEOTIDE SEQUENCE</scope>
    <source>
        <strain evidence="4">H3</strain>
        <tissue evidence="4">Leaf</tissue>
    </source>
</reference>
<dbReference type="Proteomes" id="UP000886520">
    <property type="component" value="Chromosome 14"/>
</dbReference>
<dbReference type="PANTHER" id="PTHR11066:SF34">
    <property type="entry name" value="ACYL-COENZYME A THIOESTERASE 8"/>
    <property type="match status" value="1"/>
</dbReference>
<dbReference type="InterPro" id="IPR049449">
    <property type="entry name" value="TesB_ACOT8-like_N"/>
</dbReference>
<dbReference type="PROSITE" id="PS50042">
    <property type="entry name" value="CNMP_BINDING_3"/>
    <property type="match status" value="1"/>
</dbReference>
<dbReference type="InterPro" id="IPR025652">
    <property type="entry name" value="TesB_C"/>
</dbReference>
<dbReference type="FunFam" id="2.40.160.210:FF:000003">
    <property type="entry name" value="Acyl-CoA thioesterase II"/>
    <property type="match status" value="1"/>
</dbReference>
<dbReference type="GO" id="GO:0006637">
    <property type="term" value="P:acyl-CoA metabolic process"/>
    <property type="evidence" value="ECO:0007669"/>
    <property type="project" value="InterPro"/>
</dbReference>
<keyword evidence="5" id="KW-1185">Reference proteome</keyword>
<gene>
    <name evidence="4" type="ORF">GOP47_0014700</name>
</gene>
<dbReference type="InterPro" id="IPR029069">
    <property type="entry name" value="HotDog_dom_sf"/>
</dbReference>
<dbReference type="InterPro" id="IPR018490">
    <property type="entry name" value="cNMP-bd_dom_sf"/>
</dbReference>
<evidence type="ECO:0000313" key="5">
    <source>
        <dbReference type="Proteomes" id="UP000886520"/>
    </source>
</evidence>
<dbReference type="AlphaFoldDB" id="A0A9D4ZDR3"/>
<evidence type="ECO:0000256" key="2">
    <source>
        <dbReference type="ARBA" id="ARBA00022801"/>
    </source>
</evidence>
<dbReference type="SUPFAM" id="SSF54637">
    <property type="entry name" value="Thioesterase/thiol ester dehydrase-isomerase"/>
    <property type="match status" value="2"/>
</dbReference>
<dbReference type="InterPro" id="IPR000595">
    <property type="entry name" value="cNMP-bd_dom"/>
</dbReference>
<dbReference type="Pfam" id="PF00027">
    <property type="entry name" value="cNMP_binding"/>
    <property type="match status" value="1"/>
</dbReference>
<dbReference type="GO" id="GO:0009062">
    <property type="term" value="P:fatty acid catabolic process"/>
    <property type="evidence" value="ECO:0007669"/>
    <property type="project" value="TreeGrafter"/>
</dbReference>
<dbReference type="OrthoDB" id="68328at2759"/>
<dbReference type="Gene3D" id="2.60.120.10">
    <property type="entry name" value="Jelly Rolls"/>
    <property type="match status" value="1"/>
</dbReference>
<feature type="domain" description="Cyclic nucleotide-binding" evidence="3">
    <location>
        <begin position="25"/>
        <end position="121"/>
    </location>
</feature>
<dbReference type="CDD" id="cd03444">
    <property type="entry name" value="Thioesterase_II_repeat1"/>
    <property type="match status" value="1"/>
</dbReference>
<proteinExistence type="inferred from homology"/>
<evidence type="ECO:0000313" key="4">
    <source>
        <dbReference type="EMBL" id="KAI5070357.1"/>
    </source>
</evidence>
<dbReference type="InterPro" id="IPR003703">
    <property type="entry name" value="Acyl_CoA_thio"/>
</dbReference>
<dbReference type="InterPro" id="IPR042171">
    <property type="entry name" value="Acyl-CoA_hotdog"/>
</dbReference>
<dbReference type="PANTHER" id="PTHR11066">
    <property type="entry name" value="ACYL-COA THIOESTERASE"/>
    <property type="match status" value="1"/>
</dbReference>
<dbReference type="Pfam" id="PF02551">
    <property type="entry name" value="Acyl_CoA_thio"/>
    <property type="match status" value="1"/>
</dbReference>
<dbReference type="Pfam" id="PF13622">
    <property type="entry name" value="4HBT_3"/>
    <property type="match status" value="1"/>
</dbReference>
<organism evidence="4 5">
    <name type="scientific">Adiantum capillus-veneris</name>
    <name type="common">Maidenhair fern</name>
    <dbReference type="NCBI Taxonomy" id="13818"/>
    <lineage>
        <taxon>Eukaryota</taxon>
        <taxon>Viridiplantae</taxon>
        <taxon>Streptophyta</taxon>
        <taxon>Embryophyta</taxon>
        <taxon>Tracheophyta</taxon>
        <taxon>Polypodiopsida</taxon>
        <taxon>Polypodiidae</taxon>
        <taxon>Polypodiales</taxon>
        <taxon>Pteridineae</taxon>
        <taxon>Pteridaceae</taxon>
        <taxon>Vittarioideae</taxon>
        <taxon>Adiantum</taxon>
    </lineage>
</organism>
<accession>A0A9D4ZDR3</accession>
<comment type="caution">
    <text evidence="4">The sequence shown here is derived from an EMBL/GenBank/DDBJ whole genome shotgun (WGS) entry which is preliminary data.</text>
</comment>
<name>A0A9D4ZDR3_ADICA</name>
<evidence type="ECO:0000256" key="1">
    <source>
        <dbReference type="ARBA" id="ARBA00006538"/>
    </source>
</evidence>
<comment type="similarity">
    <text evidence="1">Belongs to the C/M/P thioester hydrolase family.</text>
</comment>
<dbReference type="SUPFAM" id="SSF51206">
    <property type="entry name" value="cAMP-binding domain-like"/>
    <property type="match status" value="1"/>
</dbReference>
<dbReference type="Gene3D" id="2.40.160.210">
    <property type="entry name" value="Acyl-CoA thioesterase, double hotdog domain"/>
    <property type="match status" value="1"/>
</dbReference>
<dbReference type="CDD" id="cd03445">
    <property type="entry name" value="Thioesterase_II_repeat2"/>
    <property type="match status" value="1"/>
</dbReference>